<dbReference type="Proteomes" id="UP000242188">
    <property type="component" value="Unassembled WGS sequence"/>
</dbReference>
<dbReference type="OrthoDB" id="6210962at2759"/>
<evidence type="ECO:0000313" key="2">
    <source>
        <dbReference type="EMBL" id="OWF35747.1"/>
    </source>
</evidence>
<organism evidence="2 3">
    <name type="scientific">Mizuhopecten yessoensis</name>
    <name type="common">Japanese scallop</name>
    <name type="synonym">Patinopecten yessoensis</name>
    <dbReference type="NCBI Taxonomy" id="6573"/>
    <lineage>
        <taxon>Eukaryota</taxon>
        <taxon>Metazoa</taxon>
        <taxon>Spiralia</taxon>
        <taxon>Lophotrochozoa</taxon>
        <taxon>Mollusca</taxon>
        <taxon>Bivalvia</taxon>
        <taxon>Autobranchia</taxon>
        <taxon>Pteriomorphia</taxon>
        <taxon>Pectinida</taxon>
        <taxon>Pectinoidea</taxon>
        <taxon>Pectinidae</taxon>
        <taxon>Mizuhopecten</taxon>
    </lineage>
</organism>
<sequence>MQMAQQGTSLNMFGGVSAPANGGKMDANALMSGASGMMGGPSMGSSGGSSGGSNTGSSGSMFNPSAMMGGGSAGGSSAGGSMFNPNAMISGAAPSGLGNTKSSGRRSGLTLPLNLQETSHFNVRATSQDKPAWSNFQFKPFDAQNFVSGDGHFSQSGSYIESFNPNTVMNADLGYTIITYDPKKALSGASFNPNMALSGASYDPNQNVKNYIKAYDPNSLRDTYMTGTHNLHAHEAQPYNTNGVMTSYDPNKLTTSYISNIFDPNQLNAKFTGSFDANSQPDSFVGDSAKNRTSTQLGGQGPSTEINHQVNTNWAGQWKGEWPSKHTSDMLVGDSVENRTSTQSEGQRPSTEVNLKVNTNWAGQWKGEWPSKHTSDSLSTEEKDSPDGETGKSSWTGSWSKSWPGEPASHGSIDQGDNTQSTKSPVTDLHSETNLEETAVILQELLKALKTRNEEKEF</sequence>
<dbReference type="AlphaFoldDB" id="A0A210PH01"/>
<feature type="compositionally biased region" description="Polar residues" evidence="1">
    <location>
        <begin position="415"/>
        <end position="425"/>
    </location>
</feature>
<dbReference type="EMBL" id="NEDP02076710">
    <property type="protein sequence ID" value="OWF35747.1"/>
    <property type="molecule type" value="Genomic_DNA"/>
</dbReference>
<name>A0A210PH01_MIZYE</name>
<comment type="caution">
    <text evidence="2">The sequence shown here is derived from an EMBL/GenBank/DDBJ whole genome shotgun (WGS) entry which is preliminary data.</text>
</comment>
<gene>
    <name evidence="2" type="ORF">KP79_PYT10584</name>
</gene>
<feature type="region of interest" description="Disordered" evidence="1">
    <location>
        <begin position="282"/>
        <end position="306"/>
    </location>
</feature>
<evidence type="ECO:0000313" key="3">
    <source>
        <dbReference type="Proteomes" id="UP000242188"/>
    </source>
</evidence>
<evidence type="ECO:0000256" key="1">
    <source>
        <dbReference type="SAM" id="MobiDB-lite"/>
    </source>
</evidence>
<feature type="compositionally biased region" description="Polar residues" evidence="1">
    <location>
        <begin position="291"/>
        <end position="306"/>
    </location>
</feature>
<feature type="region of interest" description="Disordered" evidence="1">
    <location>
        <begin position="360"/>
        <end position="435"/>
    </location>
</feature>
<feature type="region of interest" description="Disordered" evidence="1">
    <location>
        <begin position="36"/>
        <end position="76"/>
    </location>
</feature>
<feature type="compositionally biased region" description="Gly residues" evidence="1">
    <location>
        <begin position="36"/>
        <end position="54"/>
    </location>
</feature>
<reference evidence="2 3" key="1">
    <citation type="journal article" date="2017" name="Nat. Ecol. Evol.">
        <title>Scallop genome provides insights into evolution of bilaterian karyotype and development.</title>
        <authorList>
            <person name="Wang S."/>
            <person name="Zhang J."/>
            <person name="Jiao W."/>
            <person name="Li J."/>
            <person name="Xun X."/>
            <person name="Sun Y."/>
            <person name="Guo X."/>
            <person name="Huan P."/>
            <person name="Dong B."/>
            <person name="Zhang L."/>
            <person name="Hu X."/>
            <person name="Sun X."/>
            <person name="Wang J."/>
            <person name="Zhao C."/>
            <person name="Wang Y."/>
            <person name="Wang D."/>
            <person name="Huang X."/>
            <person name="Wang R."/>
            <person name="Lv J."/>
            <person name="Li Y."/>
            <person name="Zhang Z."/>
            <person name="Liu B."/>
            <person name="Lu W."/>
            <person name="Hui Y."/>
            <person name="Liang J."/>
            <person name="Zhou Z."/>
            <person name="Hou R."/>
            <person name="Li X."/>
            <person name="Liu Y."/>
            <person name="Li H."/>
            <person name="Ning X."/>
            <person name="Lin Y."/>
            <person name="Zhao L."/>
            <person name="Xing Q."/>
            <person name="Dou J."/>
            <person name="Li Y."/>
            <person name="Mao J."/>
            <person name="Guo H."/>
            <person name="Dou H."/>
            <person name="Li T."/>
            <person name="Mu C."/>
            <person name="Jiang W."/>
            <person name="Fu Q."/>
            <person name="Fu X."/>
            <person name="Miao Y."/>
            <person name="Liu J."/>
            <person name="Yu Q."/>
            <person name="Li R."/>
            <person name="Liao H."/>
            <person name="Li X."/>
            <person name="Kong Y."/>
            <person name="Jiang Z."/>
            <person name="Chourrout D."/>
            <person name="Li R."/>
            <person name="Bao Z."/>
        </authorList>
    </citation>
    <scope>NUCLEOTIDE SEQUENCE [LARGE SCALE GENOMIC DNA]</scope>
    <source>
        <strain evidence="2 3">PY_sf001</strain>
    </source>
</reference>
<feature type="compositionally biased region" description="Low complexity" evidence="1">
    <location>
        <begin position="55"/>
        <end position="67"/>
    </location>
</feature>
<proteinExistence type="predicted"/>
<keyword evidence="3" id="KW-1185">Reference proteome</keyword>
<feature type="compositionally biased region" description="Low complexity" evidence="1">
    <location>
        <begin position="391"/>
        <end position="403"/>
    </location>
</feature>
<protein>
    <submittedName>
        <fullName evidence="2">Uncharacterized protein</fullName>
    </submittedName>
</protein>
<accession>A0A210PH01</accession>
<feature type="compositionally biased region" description="Basic and acidic residues" evidence="1">
    <location>
        <begin position="369"/>
        <end position="390"/>
    </location>
</feature>